<comment type="caution">
    <text evidence="1">The sequence shown here is derived from an EMBL/GenBank/DDBJ whole genome shotgun (WGS) entry which is preliminary data.</text>
</comment>
<dbReference type="EMBL" id="JAVDSD010000027">
    <property type="protein sequence ID" value="MDR6610580.1"/>
    <property type="molecule type" value="Genomic_DNA"/>
</dbReference>
<dbReference type="Proteomes" id="UP001259420">
    <property type="component" value="Unassembled WGS sequence"/>
</dbReference>
<feature type="non-terminal residue" evidence="1">
    <location>
        <position position="1"/>
    </location>
</feature>
<accession>A0ACC6JW43</accession>
<evidence type="ECO:0000313" key="1">
    <source>
        <dbReference type="EMBL" id="MDR6610580.1"/>
    </source>
</evidence>
<proteinExistence type="predicted"/>
<keyword evidence="2" id="KW-1185">Reference proteome</keyword>
<reference evidence="1" key="1">
    <citation type="submission" date="2023-07" db="EMBL/GenBank/DDBJ databases">
        <title>Sorghum-associated microbial communities from plants grown in Nebraska, USA.</title>
        <authorList>
            <person name="Schachtman D."/>
        </authorList>
    </citation>
    <scope>NUCLEOTIDE SEQUENCE</scope>
    <source>
        <strain evidence="1">BE46</strain>
    </source>
</reference>
<gene>
    <name evidence="1" type="ORF">J2X87_005691</name>
</gene>
<protein>
    <submittedName>
        <fullName evidence="1">VCBS repeat-containing protein</fullName>
    </submittedName>
</protein>
<name>A0ACC6JW43_9PSED</name>
<feature type="non-terminal residue" evidence="1">
    <location>
        <position position="2105"/>
    </location>
</feature>
<sequence length="2105" mass="210111">ASVSAPSGALGTLVASVSDESTGDAAGSVGWSYTLNNSAAQYLAEGQTKTEVFTVTLTDDVGATVTKNVTITVTGSNDAPTVTAAEVESGAVAEDGTTVASGSFAFGDVDLADHAHVASVSAPSGALGTLVASVSDESTGDAAGSVGWSYTLNNSAAQYLAEGQSKTEVFTVTLTDDVGATVTKSVTITLTGRNDAPVLSFATGNEAGAVQEDTTLSVSGQFSSTDIDHDATATWSIAGSNTGTYGSIAVDSTGQWTYTLANGTDGVASAVQSLKAGESHNEVFSVQVSDGLGGVDTQLVTITVTGSNDAPVLSFATGNAAGAVQEDTTLSVSGQFSSTDIDHDATTSWTINGSPTGTYGSIAVDSSGQWTYTLANGTDGIASAVQALKAGESHNEVFSVQVSDGLGGVDTQLVTVTVTGSNDAPVLSFTTGNEAGAVQEDTTLSVSGQFSSADTDHDATATWSIAGSNTGTFGSIAVDNSGQWTYTLANGTDGVASAVQSLKAGESHNDVFSVQVSDGLGGVDTQLVTITVTGTNDAPTVTAAEVESGAVSEDGTTLASGSFAFGDVDLADHAHVASVSAPTGALGTLVASVSDESTGDAAGSVGWSYTLNNSAAQYLAEGQTKTEVFTVTLTDDVGATVTKDVTITLTGSNDAPVLSFATGNAAGAVQEDTTLSVSGQFSSTDIDHDATATWSIHGSPTGTYGSIAVDSSGQWTYTLANGTDGVASAVQSLKAGESHNDVFSVQVSDGLGGVDTQLVTVTVTGSNDAPVLSFATGNAAGAVQEDTTLSVNGQFSSADIDHDATATWTINGSSTGTYGSIVVDNSGQWTYTLANGTDGVASAVQALKAGESHNDVFSVQVSDGLGGVDTQLVTITVSGSNDAPVLSFATGNAAGAVQEDTTLSVSGQFSSTDIDHDATATWSIAGSNTGTFGSIAVDSSGQWTYTLANGTDGVASAVQALKAGESHNEVFSVQVSDGLGGVDTQLVTITVTGSNDAPVLSFATGNEAGAVQEDTTLSVHGQFSSTDIDHDATATWSIAGSNTGTYGSIAVDSNGQWTYTLANGTDGVASAVQALKAGESHNEVFSVQVSDGLGGVDTQLVTVTVSGSNDAPVLSFATGNEAGAVQEDTTLSVSGQFSSADIDHDATATWSIAGSNTGTFGSIAVDNSGQWTYTLANGTDGVASAVQALKAGESHEDVFTVQVSDGLGGVDTQLVTVTISGSNDAPVLSFTTGNAAGAVQEDTTLSVSGQFSSADIDHDATTSWTINGSPTGTFGSIAVDSSGQWTYTLANGADGVASAVQSLKAGESHNDVFSVQVSDGLGGVDTQLVTVTVTGSNDAPVLSFATGNAAGAVQEDTTLSVNGQFSSADIDHDATATWSIAGSNTGTFGSIVVDNSGQWTYTLANGTDGVASAVQSLKAGESHNEVFSVQVSDGLGGVDTQLVTVTVTGTNDAPVLSFATGNEAGAVQEDTTLSVSGQFSSADIDHDATTSWTINGSPTGTYGSIAVDSSGQWTYTLANGTDGVASAVQALKAGESHNEVFSVQVSDGLGGVDTQLVTVTVTGSNDAPVLGFATGNEAGAVQEDTTLSVSGQFSSTDIDHDATATWTINGSSTGTYGSIAVDNSGQWTYTLANGTDGVASAVQSLKAGESHNEVFSVQVSDGLGGVDTQLVTITVTGTNDAPTVTAAEVESGAVSEDGTTVASGSFAFGDVDLADHAHVASVSTPSGALGTLVASVSDESTGDAVGSVGWSYTLNNSAAQYLAEGQTKTEVFTVTLTDDVGATVTKDVTITLTGTNDRPTLTVGDTTGAMNEGNGAATLSDSGSLSFADLDSHDTVTVSQTANNDLVWSGGTLGAAQAAALVAGFSVDQASWHYSSSENLDFLRAGETITFSYTVLAIDDSGAGNAVSAPQTVTITLTGTNDRPTLTIDDTTGAMNEGNGAATLSDSGALSFADLDSHDTVTVGQTANNDLVWSGGTLGAAQAAALVAGFSVDQANWHYSSSENLDFLRAGETISFSYTVLATDDSGAGNAVSAPQTVTITLTGTNDQPTLTIDDTTGAMNEGNGAATLSDSGALSFADLDSHDTVTVSQTANNDLVWSGGTLGA</sequence>
<evidence type="ECO:0000313" key="2">
    <source>
        <dbReference type="Proteomes" id="UP001259420"/>
    </source>
</evidence>
<organism evidence="1 2">
    <name type="scientific">Pseudomonas synxantha</name>
    <dbReference type="NCBI Taxonomy" id="47883"/>
    <lineage>
        <taxon>Bacteria</taxon>
        <taxon>Pseudomonadati</taxon>
        <taxon>Pseudomonadota</taxon>
        <taxon>Gammaproteobacteria</taxon>
        <taxon>Pseudomonadales</taxon>
        <taxon>Pseudomonadaceae</taxon>
        <taxon>Pseudomonas</taxon>
    </lineage>
</organism>